<protein>
    <submittedName>
        <fullName evidence="3">Uncharacterized protein</fullName>
    </submittedName>
</protein>
<organism evidence="3 4">
    <name type="scientific">Mycena sanguinolenta</name>
    <dbReference type="NCBI Taxonomy" id="230812"/>
    <lineage>
        <taxon>Eukaryota</taxon>
        <taxon>Fungi</taxon>
        <taxon>Dikarya</taxon>
        <taxon>Basidiomycota</taxon>
        <taxon>Agaricomycotina</taxon>
        <taxon>Agaricomycetes</taxon>
        <taxon>Agaricomycetidae</taxon>
        <taxon>Agaricales</taxon>
        <taxon>Marasmiineae</taxon>
        <taxon>Mycenaceae</taxon>
        <taxon>Mycena</taxon>
    </lineage>
</organism>
<feature type="region of interest" description="Disordered" evidence="1">
    <location>
        <begin position="42"/>
        <end position="68"/>
    </location>
</feature>
<feature type="compositionally biased region" description="Basic and acidic residues" evidence="1">
    <location>
        <begin position="43"/>
        <end position="56"/>
    </location>
</feature>
<evidence type="ECO:0000313" key="3">
    <source>
        <dbReference type="EMBL" id="KAF7361067.1"/>
    </source>
</evidence>
<gene>
    <name evidence="3" type="ORF">MSAN_01137600</name>
</gene>
<dbReference type="EMBL" id="JACAZH010000008">
    <property type="protein sequence ID" value="KAF7361067.1"/>
    <property type="molecule type" value="Genomic_DNA"/>
</dbReference>
<keyword evidence="2" id="KW-0732">Signal</keyword>
<evidence type="ECO:0000256" key="1">
    <source>
        <dbReference type="SAM" id="MobiDB-lite"/>
    </source>
</evidence>
<proteinExistence type="predicted"/>
<dbReference type="AlphaFoldDB" id="A0A8H6YL47"/>
<dbReference type="OrthoDB" id="2830790at2759"/>
<feature type="chain" id="PRO_5034849970" evidence="2">
    <location>
        <begin position="21"/>
        <end position="128"/>
    </location>
</feature>
<accession>A0A8H6YL47</accession>
<reference evidence="3" key="1">
    <citation type="submission" date="2020-05" db="EMBL/GenBank/DDBJ databases">
        <title>Mycena genomes resolve the evolution of fungal bioluminescence.</title>
        <authorList>
            <person name="Tsai I.J."/>
        </authorList>
    </citation>
    <scope>NUCLEOTIDE SEQUENCE</scope>
    <source>
        <strain evidence="3">160909Yilan</strain>
    </source>
</reference>
<feature type="signal peptide" evidence="2">
    <location>
        <begin position="1"/>
        <end position="20"/>
    </location>
</feature>
<keyword evidence="4" id="KW-1185">Reference proteome</keyword>
<evidence type="ECO:0000313" key="4">
    <source>
        <dbReference type="Proteomes" id="UP000623467"/>
    </source>
</evidence>
<name>A0A8H6YL47_9AGAR</name>
<sequence>MKSRFALLIFVQLAAMWASASPVGLEARSNFIPFVDYPSEEADNARRSPTEHEHLPFVHYPGSESTHKTRRAPLVHVPFIHYPGTDVETAETDEKDSKATEARTIVHYLCDRDTAYTACKSFICYLEE</sequence>
<evidence type="ECO:0000256" key="2">
    <source>
        <dbReference type="SAM" id="SignalP"/>
    </source>
</evidence>
<comment type="caution">
    <text evidence="3">The sequence shown here is derived from an EMBL/GenBank/DDBJ whole genome shotgun (WGS) entry which is preliminary data.</text>
</comment>
<dbReference type="Proteomes" id="UP000623467">
    <property type="component" value="Unassembled WGS sequence"/>
</dbReference>